<evidence type="ECO:0000313" key="4">
    <source>
        <dbReference type="EMBL" id="GJN11959.1"/>
    </source>
</evidence>
<proteinExistence type="predicted"/>
<dbReference type="PROSITE" id="PS50158">
    <property type="entry name" value="ZF_CCHC"/>
    <property type="match status" value="1"/>
</dbReference>
<dbReference type="Gene3D" id="4.10.60.10">
    <property type="entry name" value="Zinc finger, CCHC-type"/>
    <property type="match status" value="1"/>
</dbReference>
<gene>
    <name evidence="4" type="primary">ga30199</name>
    <name evidence="4" type="ORF">PR202_ga30199</name>
</gene>
<organism evidence="4 5">
    <name type="scientific">Eleusine coracana subsp. coracana</name>
    <dbReference type="NCBI Taxonomy" id="191504"/>
    <lineage>
        <taxon>Eukaryota</taxon>
        <taxon>Viridiplantae</taxon>
        <taxon>Streptophyta</taxon>
        <taxon>Embryophyta</taxon>
        <taxon>Tracheophyta</taxon>
        <taxon>Spermatophyta</taxon>
        <taxon>Magnoliopsida</taxon>
        <taxon>Liliopsida</taxon>
        <taxon>Poales</taxon>
        <taxon>Poaceae</taxon>
        <taxon>PACMAD clade</taxon>
        <taxon>Chloridoideae</taxon>
        <taxon>Cynodonteae</taxon>
        <taxon>Eleusininae</taxon>
        <taxon>Eleusine</taxon>
    </lineage>
</organism>
<evidence type="ECO:0000256" key="2">
    <source>
        <dbReference type="SAM" id="MobiDB-lite"/>
    </source>
</evidence>
<dbReference type="SUPFAM" id="SSF57756">
    <property type="entry name" value="Retrovirus zinc finger-like domains"/>
    <property type="match status" value="1"/>
</dbReference>
<dbReference type="AlphaFoldDB" id="A0AAV5DNN3"/>
<dbReference type="GO" id="GO:0008270">
    <property type="term" value="F:zinc ion binding"/>
    <property type="evidence" value="ECO:0007669"/>
    <property type="project" value="UniProtKB-KW"/>
</dbReference>
<feature type="compositionally biased region" description="Basic and acidic residues" evidence="2">
    <location>
        <begin position="207"/>
        <end position="222"/>
    </location>
</feature>
<protein>
    <recommendedName>
        <fullName evidence="3">CCHC-type domain-containing protein</fullName>
    </recommendedName>
</protein>
<evidence type="ECO:0000256" key="1">
    <source>
        <dbReference type="PROSITE-ProRule" id="PRU00047"/>
    </source>
</evidence>
<keyword evidence="1" id="KW-0863">Zinc-finger</keyword>
<feature type="compositionally biased region" description="Basic and acidic residues" evidence="2">
    <location>
        <begin position="333"/>
        <end position="360"/>
    </location>
</feature>
<feature type="region of interest" description="Disordered" evidence="2">
    <location>
        <begin position="26"/>
        <end position="102"/>
    </location>
</feature>
<feature type="region of interest" description="Disordered" evidence="2">
    <location>
        <begin position="115"/>
        <end position="154"/>
    </location>
</feature>
<dbReference type="EMBL" id="BQKI01000021">
    <property type="protein sequence ID" value="GJN11959.1"/>
    <property type="molecule type" value="Genomic_DNA"/>
</dbReference>
<evidence type="ECO:0000313" key="5">
    <source>
        <dbReference type="Proteomes" id="UP001054889"/>
    </source>
</evidence>
<dbReference type="Proteomes" id="UP001054889">
    <property type="component" value="Unassembled WGS sequence"/>
</dbReference>
<keyword evidence="5" id="KW-1185">Reference proteome</keyword>
<feature type="compositionally biased region" description="Low complexity" evidence="2">
    <location>
        <begin position="126"/>
        <end position="140"/>
    </location>
</feature>
<dbReference type="Pfam" id="PF00098">
    <property type="entry name" value="zf-CCHC"/>
    <property type="match status" value="1"/>
</dbReference>
<dbReference type="InterPro" id="IPR036875">
    <property type="entry name" value="Znf_CCHC_sf"/>
</dbReference>
<dbReference type="SMART" id="SM00343">
    <property type="entry name" value="ZnF_C2HC"/>
    <property type="match status" value="1"/>
</dbReference>
<feature type="region of interest" description="Disordered" evidence="2">
    <location>
        <begin position="306"/>
        <end position="360"/>
    </location>
</feature>
<feature type="domain" description="CCHC-type" evidence="3">
    <location>
        <begin position="103"/>
        <end position="117"/>
    </location>
</feature>
<dbReference type="InterPro" id="IPR001878">
    <property type="entry name" value="Znf_CCHC"/>
</dbReference>
<reference evidence="4" key="2">
    <citation type="submission" date="2021-12" db="EMBL/GenBank/DDBJ databases">
        <title>Resequencing data analysis of finger millet.</title>
        <authorList>
            <person name="Hatakeyama M."/>
            <person name="Aluri S."/>
            <person name="Balachadran M.T."/>
            <person name="Sivarajan S.R."/>
            <person name="Poveda L."/>
            <person name="Shimizu-Inatsugi R."/>
            <person name="Schlapbach R."/>
            <person name="Sreeman S.M."/>
            <person name="Shimizu K.K."/>
        </authorList>
    </citation>
    <scope>NUCLEOTIDE SEQUENCE</scope>
</reference>
<dbReference type="GO" id="GO:0003676">
    <property type="term" value="F:nucleic acid binding"/>
    <property type="evidence" value="ECO:0007669"/>
    <property type="project" value="InterPro"/>
</dbReference>
<name>A0AAV5DNN3_ELECO</name>
<accession>A0AAV5DNN3</accession>
<comment type="caution">
    <text evidence="4">The sequence shown here is derived from an EMBL/GenBank/DDBJ whole genome shotgun (WGS) entry which is preliminary data.</text>
</comment>
<sequence length="360" mass="39537">MGGTFAEFVNNAIVAEEDGYRRVMAERKRSASAMEPSNGPPQKFRMVYTTPSGQRYRSAPVSAPVVRPPQPAQLRPSVPHPQQSQGGFRPPQRPNPQPGSFPCYNCGHRGHFSRECPHPKKGTGQNPSRSNSTNDNRNNRGPVRSGRVNNTTLEKIPENSPILAGMFSVRDHPALVLCLTQEHLIALSVGFFVDKYRLPRTLMRARQSAERIGKRKEKEKTARGTHLSATQRKHNPAEAALPRPSRAAWVAAYGQRPLPRIDGPTRTFGHPFALPELSAPHSLLALALSPPSPLLPPASLRAWPAALGASPSFQERRDDPGPPAPASPSGGDRMVRTRNTNELHGEQPEGSRARERLTLR</sequence>
<keyword evidence="1" id="KW-0479">Metal-binding</keyword>
<keyword evidence="1" id="KW-0862">Zinc</keyword>
<feature type="region of interest" description="Disordered" evidence="2">
    <location>
        <begin position="207"/>
        <end position="243"/>
    </location>
</feature>
<evidence type="ECO:0000259" key="3">
    <source>
        <dbReference type="PROSITE" id="PS50158"/>
    </source>
</evidence>
<reference evidence="4" key="1">
    <citation type="journal article" date="2018" name="DNA Res.">
        <title>Multiple hybrid de novo genome assembly of finger millet, an orphan allotetraploid crop.</title>
        <authorList>
            <person name="Hatakeyama M."/>
            <person name="Aluri S."/>
            <person name="Balachadran M.T."/>
            <person name="Sivarajan S.R."/>
            <person name="Patrignani A."/>
            <person name="Gruter S."/>
            <person name="Poveda L."/>
            <person name="Shimizu-Inatsugi R."/>
            <person name="Baeten J."/>
            <person name="Francoijs K.J."/>
            <person name="Nataraja K.N."/>
            <person name="Reddy Y.A.N."/>
            <person name="Phadnis S."/>
            <person name="Ravikumar R.L."/>
            <person name="Schlapbach R."/>
            <person name="Sreeman S.M."/>
            <person name="Shimizu K.K."/>
        </authorList>
    </citation>
    <scope>NUCLEOTIDE SEQUENCE</scope>
</reference>